<dbReference type="AlphaFoldDB" id="A0A9P6LXJ4"/>
<evidence type="ECO:0000313" key="2">
    <source>
        <dbReference type="Proteomes" id="UP000738359"/>
    </source>
</evidence>
<dbReference type="Proteomes" id="UP000738359">
    <property type="component" value="Unassembled WGS sequence"/>
</dbReference>
<reference evidence="1" key="1">
    <citation type="journal article" date="2020" name="Fungal Divers.">
        <title>Resolving the Mortierellaceae phylogeny through synthesis of multi-gene phylogenetics and phylogenomics.</title>
        <authorList>
            <person name="Vandepol N."/>
            <person name="Liber J."/>
            <person name="Desiro A."/>
            <person name="Na H."/>
            <person name="Kennedy M."/>
            <person name="Barry K."/>
            <person name="Grigoriev I.V."/>
            <person name="Miller A.N."/>
            <person name="O'Donnell K."/>
            <person name="Stajich J.E."/>
            <person name="Bonito G."/>
        </authorList>
    </citation>
    <scope>NUCLEOTIDE SEQUENCE</scope>
    <source>
        <strain evidence="1">CK1249</strain>
    </source>
</reference>
<organism evidence="1 2">
    <name type="scientific">Mortierella alpina</name>
    <name type="common">Oleaginous fungus</name>
    <name type="synonym">Mortierella renispora</name>
    <dbReference type="NCBI Taxonomy" id="64518"/>
    <lineage>
        <taxon>Eukaryota</taxon>
        <taxon>Fungi</taxon>
        <taxon>Fungi incertae sedis</taxon>
        <taxon>Mucoromycota</taxon>
        <taxon>Mortierellomycotina</taxon>
        <taxon>Mortierellomycetes</taxon>
        <taxon>Mortierellales</taxon>
        <taxon>Mortierellaceae</taxon>
        <taxon>Mortierella</taxon>
    </lineage>
</organism>
<name>A0A9P6LXJ4_MORAP</name>
<comment type="caution">
    <text evidence="1">The sequence shown here is derived from an EMBL/GenBank/DDBJ whole genome shotgun (WGS) entry which is preliminary data.</text>
</comment>
<dbReference type="OrthoDB" id="2402650at2759"/>
<protein>
    <submittedName>
        <fullName evidence="1">Uncharacterized protein</fullName>
    </submittedName>
</protein>
<keyword evidence="2" id="KW-1185">Reference proteome</keyword>
<sequence>MRAVRCIGLKGDKYEDTKATVQALKKLPTDVICQCEHDKSHLYIVAQAEPNFSHTMNKCKRFAYRGLVCKDVRA</sequence>
<dbReference type="EMBL" id="JAAAHY010001382">
    <property type="protein sequence ID" value="KAF9949716.1"/>
    <property type="molecule type" value="Genomic_DNA"/>
</dbReference>
<evidence type="ECO:0000313" key="1">
    <source>
        <dbReference type="EMBL" id="KAF9949716.1"/>
    </source>
</evidence>
<proteinExistence type="predicted"/>
<gene>
    <name evidence="1" type="ORF">BGZ70_001660</name>
</gene>
<accession>A0A9P6LXJ4</accession>